<keyword evidence="7" id="KW-1185">Reference proteome</keyword>
<dbReference type="InterPro" id="IPR002577">
    <property type="entry name" value="HTH_HxlR"/>
</dbReference>
<feature type="domain" description="HTH hxlR-type" evidence="5">
    <location>
        <begin position="4"/>
        <end position="111"/>
    </location>
</feature>
<keyword evidence="1" id="KW-0805">Transcription regulation</keyword>
<proteinExistence type="predicted"/>
<dbReference type="Pfam" id="PF01638">
    <property type="entry name" value="HxlR"/>
    <property type="match status" value="1"/>
</dbReference>
<protein>
    <recommendedName>
        <fullName evidence="5">HTH hxlR-type domain-containing protein</fullName>
    </recommendedName>
</protein>
<accession>F5XW16</accession>
<dbReference type="Proteomes" id="UP000008385">
    <property type="component" value="Chromosome"/>
</dbReference>
<evidence type="ECO:0000259" key="5">
    <source>
        <dbReference type="PROSITE" id="PS51118"/>
    </source>
</evidence>
<evidence type="ECO:0000313" key="6">
    <source>
        <dbReference type="EMBL" id="AEG94119.1"/>
    </source>
</evidence>
<feature type="region of interest" description="Disordered" evidence="4">
    <location>
        <begin position="115"/>
        <end position="158"/>
    </location>
</feature>
<dbReference type="OrthoDB" id="9807069at2"/>
<gene>
    <name evidence="6" type="ordered locus">Rta_30100</name>
</gene>
<dbReference type="InterPro" id="IPR036390">
    <property type="entry name" value="WH_DNA-bd_sf"/>
</dbReference>
<dbReference type="PANTHER" id="PTHR33204">
    <property type="entry name" value="TRANSCRIPTIONAL REGULATOR, MARR FAMILY"/>
    <property type="match status" value="1"/>
</dbReference>
<reference evidence="7" key="1">
    <citation type="submission" date="2006-01" db="EMBL/GenBank/DDBJ databases">
        <title>Genome of the cyst-dividing bacterium Ramlibacter tataouinensis.</title>
        <authorList>
            <person name="Barakat M."/>
            <person name="Ortet P."/>
            <person name="De Luca G."/>
            <person name="Jourlin-Castelli C."/>
            <person name="Ansaldi M."/>
            <person name="Py B."/>
            <person name="Fichant G."/>
            <person name="Coutinho P."/>
            <person name="Voulhoux R."/>
            <person name="Bastien O."/>
            <person name="Roy S."/>
            <person name="Marechal E."/>
            <person name="Henrissat B."/>
            <person name="Quentin Y."/>
            <person name="Noirot P."/>
            <person name="Filloux A."/>
            <person name="Mejean V."/>
            <person name="DuBow M."/>
            <person name="Barras F."/>
            <person name="Heulin T."/>
        </authorList>
    </citation>
    <scope>NUCLEOTIDE SEQUENCE [LARGE SCALE GENOMIC DNA]</scope>
    <source>
        <strain evidence="7">ATCC BAA-407 / DSM 14655 / LMG 21543 / TTB310</strain>
    </source>
</reference>
<keyword evidence="2" id="KW-0238">DNA-binding</keyword>
<evidence type="ECO:0000256" key="4">
    <source>
        <dbReference type="SAM" id="MobiDB-lite"/>
    </source>
</evidence>
<dbReference type="InterPro" id="IPR036388">
    <property type="entry name" value="WH-like_DNA-bd_sf"/>
</dbReference>
<dbReference type="GO" id="GO:0006355">
    <property type="term" value="P:regulation of DNA-templated transcription"/>
    <property type="evidence" value="ECO:0007669"/>
    <property type="project" value="UniProtKB-ARBA"/>
</dbReference>
<dbReference type="PATRIC" id="fig|365046.3.peg.3078"/>
<dbReference type="AlphaFoldDB" id="F5XW16"/>
<dbReference type="PANTHER" id="PTHR33204:SF39">
    <property type="entry name" value="TRANSCRIPTIONAL REGULATORY PROTEIN"/>
    <property type="match status" value="1"/>
</dbReference>
<dbReference type="RefSeq" id="WP_013902350.1">
    <property type="nucleotide sequence ID" value="NC_015677.1"/>
</dbReference>
<dbReference type="InterPro" id="IPR011991">
    <property type="entry name" value="ArsR-like_HTH"/>
</dbReference>
<dbReference type="SUPFAM" id="SSF46785">
    <property type="entry name" value="Winged helix' DNA-binding domain"/>
    <property type="match status" value="1"/>
</dbReference>
<feature type="compositionally biased region" description="Basic and acidic residues" evidence="4">
    <location>
        <begin position="143"/>
        <end position="152"/>
    </location>
</feature>
<dbReference type="GO" id="GO:0003677">
    <property type="term" value="F:DNA binding"/>
    <property type="evidence" value="ECO:0007669"/>
    <property type="project" value="UniProtKB-KW"/>
</dbReference>
<dbReference type="CDD" id="cd00090">
    <property type="entry name" value="HTH_ARSR"/>
    <property type="match status" value="1"/>
</dbReference>
<dbReference type="STRING" id="365046.Rta_30100"/>
<dbReference type="Gene3D" id="1.10.10.10">
    <property type="entry name" value="Winged helix-like DNA-binding domain superfamily/Winged helix DNA-binding domain"/>
    <property type="match status" value="1"/>
</dbReference>
<reference evidence="6 7" key="2">
    <citation type="journal article" date="2011" name="PLoS ONE">
        <title>The Cyst-Dividing Bacterium Ramlibacter tataouinensis TTB310 Genome Reveals a Well-Stocked Toolbox for Adaptation to a Desert Environment.</title>
        <authorList>
            <person name="De Luca G."/>
            <person name="Barakat M."/>
            <person name="Ortet P."/>
            <person name="Fochesato S."/>
            <person name="Jourlin-Castelli C."/>
            <person name="Ansaldi M."/>
            <person name="Py B."/>
            <person name="Fichant G."/>
            <person name="Coutinho P.M."/>
            <person name="Voulhoux R."/>
            <person name="Bastien O."/>
            <person name="Marechal E."/>
            <person name="Henrissat B."/>
            <person name="Quentin Y."/>
            <person name="Noirot P."/>
            <person name="Filloux A."/>
            <person name="Mejean V."/>
            <person name="Dubow M.S."/>
            <person name="Barras F."/>
            <person name="Barbe V."/>
            <person name="Weissenbach J."/>
            <person name="Mihalcescu I."/>
            <person name="Vermeglio A."/>
            <person name="Achouak W."/>
            <person name="Heulin T."/>
        </authorList>
    </citation>
    <scope>NUCLEOTIDE SEQUENCE [LARGE SCALE GENOMIC DNA]</scope>
    <source>
        <strain evidence="7">ATCC BAA-407 / DSM 14655 / LMG 21543 / TTB310</strain>
    </source>
</reference>
<keyword evidence="3" id="KW-0804">Transcription</keyword>
<feature type="compositionally biased region" description="Basic and acidic residues" evidence="4">
    <location>
        <begin position="115"/>
        <end position="134"/>
    </location>
</feature>
<dbReference type="PROSITE" id="PS51118">
    <property type="entry name" value="HTH_HXLR"/>
    <property type="match status" value="1"/>
</dbReference>
<dbReference type="HOGENOM" id="CLU_111585_2_3_4"/>
<sequence>MPESPKQALIDEFAARVILDQIADKWSVMILTVLCTEPSRFNAVKRRLGSITQKALTQALRRLERNGLIARRVITSSPIAVEYSITPLGRTLKDPVFALCAWTLAHEGEVERAQQEFDTRDQCADGHGHNEASRIVRHAPFRGQDRERHLVSDEADDG</sequence>
<dbReference type="KEGG" id="rta:Rta_30100"/>
<name>F5XW16_RAMTT</name>
<evidence type="ECO:0000256" key="3">
    <source>
        <dbReference type="ARBA" id="ARBA00023163"/>
    </source>
</evidence>
<evidence type="ECO:0000313" key="7">
    <source>
        <dbReference type="Proteomes" id="UP000008385"/>
    </source>
</evidence>
<dbReference type="eggNOG" id="COG1733">
    <property type="taxonomic scope" value="Bacteria"/>
</dbReference>
<evidence type="ECO:0000256" key="2">
    <source>
        <dbReference type="ARBA" id="ARBA00023125"/>
    </source>
</evidence>
<organism evidence="6 7">
    <name type="scientific">Ramlibacter tataouinensis (strain ATCC BAA-407 / DSM 14655 / LMG 21543 / TTB310)</name>
    <dbReference type="NCBI Taxonomy" id="365046"/>
    <lineage>
        <taxon>Bacteria</taxon>
        <taxon>Pseudomonadati</taxon>
        <taxon>Pseudomonadota</taxon>
        <taxon>Betaproteobacteria</taxon>
        <taxon>Burkholderiales</taxon>
        <taxon>Comamonadaceae</taxon>
        <taxon>Ramlibacter</taxon>
    </lineage>
</organism>
<evidence type="ECO:0000256" key="1">
    <source>
        <dbReference type="ARBA" id="ARBA00023015"/>
    </source>
</evidence>
<dbReference type="EMBL" id="CP000245">
    <property type="protein sequence ID" value="AEG94119.1"/>
    <property type="molecule type" value="Genomic_DNA"/>
</dbReference>